<sequence length="927" mass="105407">MAENEMEVAQTPELDTSNEVAADANEGDHGGRRRRRQAASDALPPVNDPAVESRRRRGVLKANKVLPEEEGADKSRRKRKVKLESKQTPSDTNVNPPVEEGEPQKPANGNDILKGVDEHQAEEKCQQGDPPQASNEFWDLCMVIDVAAHVSTFGGEHTVQEKMAEAEREISGFLQLLREVGVQHTEYEVIDEHQGVCGPVMILCTASQSEFEEEAEIMTLSKPLILIPEAQGKFGKSATYGRICAPFSVARKTAFHESPYLRGDDVVPNDSMEESAYSHKYFSACERQYLLEHMIESKIRLALHEKILAPKTVIDFFPLHEDDGENKNYRDLSWLRQNWAIPLRTQRLLAPLKILSNPHIGMEEPIEEVRDYFGDQIAMYFAFLSFYTRWLSYPAIVGLAFQIWISVSGTDNWALVAYCVFITFWGCLMIKYWERKQSSYAYYWSTSDLANRPKVRREFFAAIDKLQGPSEENQIFSSNLSPLEARETRVLRRNKKTGQMEYKYPKCLRLQVYFLSFGFSMTLLGCVCIFFIYFYLINVIASYWDCQKGAIIGAIVHSSLIIITSTIYRKVAIIINDWEVHRTDIKYENSLILKIFLFEFCNNFLSMIWIAFFSLYFCQDIPAMQQTLTGISPENQCIDTSTIKTCGNETRKSLFNQLQIKLGTLFITRMIVGNISELLPHSSFFKRCMSLFDCKRGKRKEEEEAGANLEVRVDAPGNNEPLTKSRAWWRKKSLEEMNLGLYGDGGDACTVDDYLEIVIQFCFVVLFGVAFPLTAFLALISNIIESFIDSYKLCHLQRRPLAQRVSSIPTTWMHVLKATALASVITNIVVVFETASSVLGAFNLSVNSESKWIVAFVFEHIIVFVIIIIFGSIPGESKGITKLKALSNNIKDFVLTQMGRETRMQHTSMTPNAIAKMRLQLITRTSG</sequence>
<feature type="transmembrane region" description="Helical" evidence="6">
    <location>
        <begin position="591"/>
        <end position="617"/>
    </location>
</feature>
<feature type="transmembrane region" description="Helical" evidence="6">
    <location>
        <begin position="757"/>
        <end position="784"/>
    </location>
</feature>
<dbReference type="EMBL" id="HBKN01041674">
    <property type="protein sequence ID" value="CAE2329956.1"/>
    <property type="molecule type" value="Transcribed_RNA"/>
</dbReference>
<dbReference type="InterPro" id="IPR007632">
    <property type="entry name" value="Anoctamin"/>
</dbReference>
<accession>A0A7S4PCV3</accession>
<feature type="region of interest" description="Disordered" evidence="5">
    <location>
        <begin position="1"/>
        <end position="112"/>
    </location>
</feature>
<dbReference type="PANTHER" id="PTHR12308">
    <property type="entry name" value="ANOCTAMIN"/>
    <property type="match status" value="1"/>
</dbReference>
<gene>
    <name evidence="8" type="ORF">GTHE00462_LOCUS32576</name>
</gene>
<dbReference type="AlphaFoldDB" id="A0A7S4PCV3"/>
<keyword evidence="4 6" id="KW-0472">Membrane</keyword>
<comment type="subcellular location">
    <subcellularLocation>
        <location evidence="1">Membrane</location>
        <topology evidence="1">Multi-pass membrane protein</topology>
    </subcellularLocation>
</comment>
<protein>
    <recommendedName>
        <fullName evidence="7">Anoctamin transmembrane domain-containing protein</fullName>
    </recommendedName>
</protein>
<feature type="transmembrane region" description="Helical" evidence="6">
    <location>
        <begin position="390"/>
        <end position="407"/>
    </location>
</feature>
<evidence type="ECO:0000256" key="2">
    <source>
        <dbReference type="ARBA" id="ARBA00022692"/>
    </source>
</evidence>
<feature type="transmembrane region" description="Helical" evidence="6">
    <location>
        <begin position="549"/>
        <end position="568"/>
    </location>
</feature>
<keyword evidence="2 6" id="KW-0812">Transmembrane</keyword>
<evidence type="ECO:0000256" key="1">
    <source>
        <dbReference type="ARBA" id="ARBA00004141"/>
    </source>
</evidence>
<dbReference type="Pfam" id="PF04547">
    <property type="entry name" value="Anoctamin"/>
    <property type="match status" value="1"/>
</dbReference>
<keyword evidence="3 6" id="KW-1133">Transmembrane helix</keyword>
<evidence type="ECO:0000259" key="7">
    <source>
        <dbReference type="Pfam" id="PF04547"/>
    </source>
</evidence>
<evidence type="ECO:0000256" key="6">
    <source>
        <dbReference type="SAM" id="Phobius"/>
    </source>
</evidence>
<name>A0A7S4PCV3_GUITH</name>
<dbReference type="PANTHER" id="PTHR12308:SF73">
    <property type="entry name" value="ANOCTAMIN"/>
    <property type="match status" value="1"/>
</dbReference>
<proteinExistence type="predicted"/>
<evidence type="ECO:0000256" key="5">
    <source>
        <dbReference type="SAM" id="MobiDB-lite"/>
    </source>
</evidence>
<feature type="transmembrane region" description="Helical" evidence="6">
    <location>
        <begin position="413"/>
        <end position="433"/>
    </location>
</feature>
<evidence type="ECO:0000256" key="3">
    <source>
        <dbReference type="ARBA" id="ARBA00022989"/>
    </source>
</evidence>
<organism evidence="8">
    <name type="scientific">Guillardia theta</name>
    <name type="common">Cryptophyte</name>
    <name type="synonym">Cryptomonas phi</name>
    <dbReference type="NCBI Taxonomy" id="55529"/>
    <lineage>
        <taxon>Eukaryota</taxon>
        <taxon>Cryptophyceae</taxon>
        <taxon>Pyrenomonadales</taxon>
        <taxon>Geminigeraceae</taxon>
        <taxon>Guillardia</taxon>
    </lineage>
</organism>
<feature type="domain" description="Anoctamin transmembrane" evidence="7">
    <location>
        <begin position="369"/>
        <end position="882"/>
    </location>
</feature>
<evidence type="ECO:0000256" key="4">
    <source>
        <dbReference type="ARBA" id="ARBA00023136"/>
    </source>
</evidence>
<dbReference type="GO" id="GO:0016020">
    <property type="term" value="C:membrane"/>
    <property type="evidence" value="ECO:0007669"/>
    <property type="project" value="UniProtKB-SubCell"/>
</dbReference>
<evidence type="ECO:0000313" key="8">
    <source>
        <dbReference type="EMBL" id="CAE2329956.1"/>
    </source>
</evidence>
<feature type="compositionally biased region" description="Polar residues" evidence="5">
    <location>
        <begin position="86"/>
        <end position="95"/>
    </location>
</feature>
<feature type="transmembrane region" description="Helical" evidence="6">
    <location>
        <begin position="512"/>
        <end position="537"/>
    </location>
</feature>
<reference evidence="8" key="1">
    <citation type="submission" date="2021-01" db="EMBL/GenBank/DDBJ databases">
        <authorList>
            <person name="Corre E."/>
            <person name="Pelletier E."/>
            <person name="Niang G."/>
            <person name="Scheremetjew M."/>
            <person name="Finn R."/>
            <person name="Kale V."/>
            <person name="Holt S."/>
            <person name="Cochrane G."/>
            <person name="Meng A."/>
            <person name="Brown T."/>
            <person name="Cohen L."/>
        </authorList>
    </citation>
    <scope>NUCLEOTIDE SEQUENCE</scope>
    <source>
        <strain evidence="8">CCMP 2712</strain>
    </source>
</reference>
<feature type="transmembrane region" description="Helical" evidence="6">
    <location>
        <begin position="805"/>
        <end position="832"/>
    </location>
</feature>
<dbReference type="InterPro" id="IPR049452">
    <property type="entry name" value="Anoctamin_TM"/>
</dbReference>
<dbReference type="GO" id="GO:0005254">
    <property type="term" value="F:chloride channel activity"/>
    <property type="evidence" value="ECO:0007669"/>
    <property type="project" value="TreeGrafter"/>
</dbReference>
<feature type="transmembrane region" description="Helical" evidence="6">
    <location>
        <begin position="852"/>
        <end position="873"/>
    </location>
</feature>